<dbReference type="UniPathway" id="UPA00362"/>
<dbReference type="GO" id="GO:0050661">
    <property type="term" value="F:NADP binding"/>
    <property type="evidence" value="ECO:0007669"/>
    <property type="project" value="InterPro"/>
</dbReference>
<dbReference type="InterPro" id="IPR011548">
    <property type="entry name" value="HIBADH"/>
</dbReference>
<comment type="similarity">
    <text evidence="1 6">Belongs to the HIBADH-related family.</text>
</comment>
<dbReference type="InterPro" id="IPR008927">
    <property type="entry name" value="6-PGluconate_DH-like_C_sf"/>
</dbReference>
<keyword evidence="4 6" id="KW-0520">NAD</keyword>
<keyword evidence="3 6" id="KW-0560">Oxidoreductase</keyword>
<comment type="pathway">
    <text evidence="6">Amino-acid degradation; L-valine degradation.</text>
</comment>
<proteinExistence type="inferred from homology"/>
<dbReference type="PIRSF" id="PIRSF000103">
    <property type="entry name" value="HIBADH"/>
    <property type="match status" value="1"/>
</dbReference>
<sequence length="327" mass="33426">MTLAGRRPASADDKRALDFLRHCPPIVKVANMHIGFLGLGNMGGPMARNLLKAGHSLTVFDPFPQAVAALVEAGASAADSPAAVARARVEVIITMLPTAEHVKQVYRGKDGLLANIGPGILLIDSSTIDPLSTREVAKYALAQGNPMLDAPVSGGTGGAAAGTLTFMVGGPDSVFDQALPILSAMGKNIVHCGAAGNGQVAKIANNMLLGISMVGVAEAMALGVSLGMDAKVLAGIINTSSGRCWSSEVNNPFPGVLENAPASRGYSGGFGSDLMLKDLGLATEAARHARQPVALGAVAQQLYQTFSLQGNGGLDFSAIINLFRGEA</sequence>
<dbReference type="PROSITE" id="PS00895">
    <property type="entry name" value="3_HYDROXYISOBUT_DH"/>
    <property type="match status" value="1"/>
</dbReference>
<evidence type="ECO:0000313" key="9">
    <source>
        <dbReference type="EMBL" id="VVQ11465.1"/>
    </source>
</evidence>
<dbReference type="AlphaFoldDB" id="A0A5E7UM37"/>
<dbReference type="NCBIfam" id="TIGR01692">
    <property type="entry name" value="HIBADH"/>
    <property type="match status" value="1"/>
</dbReference>
<dbReference type="FunFam" id="1.10.1040.10:FF:000006">
    <property type="entry name" value="3-hydroxyisobutyrate dehydrogenase"/>
    <property type="match status" value="1"/>
</dbReference>
<dbReference type="InterPro" id="IPR006115">
    <property type="entry name" value="6PGDH_NADP-bd"/>
</dbReference>
<evidence type="ECO:0000256" key="6">
    <source>
        <dbReference type="RuleBase" id="RU910714"/>
    </source>
</evidence>
<dbReference type="Proteomes" id="UP000327191">
    <property type="component" value="Unassembled WGS sequence"/>
</dbReference>
<name>A0A5E7UM37_PSEFL</name>
<evidence type="ECO:0000259" key="8">
    <source>
        <dbReference type="Pfam" id="PF14833"/>
    </source>
</evidence>
<dbReference type="SUPFAM" id="SSF51735">
    <property type="entry name" value="NAD(P)-binding Rossmann-fold domains"/>
    <property type="match status" value="1"/>
</dbReference>
<comment type="catalytic activity">
    <reaction evidence="6">
        <text>3-hydroxy-2-methylpropanoate + NAD(+) = 2-methyl-3-oxopropanoate + NADH + H(+)</text>
        <dbReference type="Rhea" id="RHEA:17681"/>
        <dbReference type="ChEBI" id="CHEBI:11805"/>
        <dbReference type="ChEBI" id="CHEBI:15378"/>
        <dbReference type="ChEBI" id="CHEBI:57540"/>
        <dbReference type="ChEBI" id="CHEBI:57700"/>
        <dbReference type="ChEBI" id="CHEBI:57945"/>
        <dbReference type="EC" id="1.1.1.31"/>
    </reaction>
</comment>
<organism evidence="9 10">
    <name type="scientific">Pseudomonas fluorescens</name>
    <dbReference type="NCBI Taxonomy" id="294"/>
    <lineage>
        <taxon>Bacteria</taxon>
        <taxon>Pseudomonadati</taxon>
        <taxon>Pseudomonadota</taxon>
        <taxon>Gammaproteobacteria</taxon>
        <taxon>Pseudomonadales</taxon>
        <taxon>Pseudomonadaceae</taxon>
        <taxon>Pseudomonas</taxon>
    </lineage>
</organism>
<keyword evidence="2 6" id="KW-0101">Branched-chain amino acid catabolism</keyword>
<dbReference type="GO" id="GO:0008442">
    <property type="term" value="F:3-hydroxyisobutyrate dehydrogenase activity"/>
    <property type="evidence" value="ECO:0007669"/>
    <property type="project" value="UniProtKB-EC"/>
</dbReference>
<dbReference type="EC" id="1.1.1.31" evidence="6"/>
<dbReference type="Gene3D" id="1.10.1040.10">
    <property type="entry name" value="N-(1-d-carboxylethyl)-l-norvaline Dehydrogenase, domain 2"/>
    <property type="match status" value="1"/>
</dbReference>
<dbReference type="InterPro" id="IPR013328">
    <property type="entry name" value="6PGD_dom2"/>
</dbReference>
<evidence type="ECO:0000259" key="7">
    <source>
        <dbReference type="Pfam" id="PF03446"/>
    </source>
</evidence>
<feature type="domain" description="3-hydroxyisobutyrate dehydrogenase-like NAD-binding" evidence="8">
    <location>
        <begin position="196"/>
        <end position="322"/>
    </location>
</feature>
<dbReference type="SUPFAM" id="SSF48179">
    <property type="entry name" value="6-phosphogluconate dehydrogenase C-terminal domain-like"/>
    <property type="match status" value="1"/>
</dbReference>
<gene>
    <name evidence="9" type="primary">mmsB_2</name>
    <name evidence="9" type="ORF">PS938_03665</name>
</gene>
<reference evidence="9 10" key="1">
    <citation type="submission" date="2019-09" db="EMBL/GenBank/DDBJ databases">
        <authorList>
            <person name="Chandra G."/>
            <person name="Truman W A."/>
        </authorList>
    </citation>
    <scope>NUCLEOTIDE SEQUENCE [LARGE SCALE GENOMIC DNA]</scope>
    <source>
        <strain evidence="9">PS938</strain>
    </source>
</reference>
<dbReference type="Pfam" id="PF03446">
    <property type="entry name" value="NAD_binding_2"/>
    <property type="match status" value="1"/>
</dbReference>
<dbReference type="FunFam" id="3.40.50.720:FF:000071">
    <property type="entry name" value="2-hydroxy-3-oxopropionate reductase"/>
    <property type="match status" value="1"/>
</dbReference>
<dbReference type="InterPro" id="IPR036291">
    <property type="entry name" value="NAD(P)-bd_dom_sf"/>
</dbReference>
<evidence type="ECO:0000256" key="2">
    <source>
        <dbReference type="ARBA" id="ARBA00022456"/>
    </source>
</evidence>
<evidence type="ECO:0000256" key="1">
    <source>
        <dbReference type="ARBA" id="ARBA00009080"/>
    </source>
</evidence>
<dbReference type="Pfam" id="PF14833">
    <property type="entry name" value="NAD_binding_11"/>
    <property type="match status" value="1"/>
</dbReference>
<dbReference type="InterPro" id="IPR015815">
    <property type="entry name" value="HIBADH-related"/>
</dbReference>
<evidence type="ECO:0000256" key="4">
    <source>
        <dbReference type="ARBA" id="ARBA00023027"/>
    </source>
</evidence>
<feature type="active site" evidence="5">
    <location>
        <position position="202"/>
    </location>
</feature>
<dbReference type="InterPro" id="IPR029154">
    <property type="entry name" value="HIBADH-like_NADP-bd"/>
</dbReference>
<dbReference type="EMBL" id="CABVJE010000016">
    <property type="protein sequence ID" value="VVQ11465.1"/>
    <property type="molecule type" value="Genomic_DNA"/>
</dbReference>
<dbReference type="GO" id="GO:0051287">
    <property type="term" value="F:NAD binding"/>
    <property type="evidence" value="ECO:0007669"/>
    <property type="project" value="InterPro"/>
</dbReference>
<dbReference type="PANTHER" id="PTHR22981">
    <property type="entry name" value="3-HYDROXYISOBUTYRATE DEHYDROGENASE-RELATED"/>
    <property type="match status" value="1"/>
</dbReference>
<dbReference type="PANTHER" id="PTHR22981:SF7">
    <property type="entry name" value="3-HYDROXYISOBUTYRATE DEHYDROGENASE, MITOCHONDRIAL"/>
    <property type="match status" value="1"/>
</dbReference>
<evidence type="ECO:0000256" key="3">
    <source>
        <dbReference type="ARBA" id="ARBA00023002"/>
    </source>
</evidence>
<evidence type="ECO:0000313" key="10">
    <source>
        <dbReference type="Proteomes" id="UP000327191"/>
    </source>
</evidence>
<dbReference type="InterPro" id="IPR002204">
    <property type="entry name" value="3-OH-isobutyrate_DH-rel_CS"/>
</dbReference>
<accession>A0A5E7UM37</accession>
<dbReference type="Gene3D" id="3.40.50.720">
    <property type="entry name" value="NAD(P)-binding Rossmann-like Domain"/>
    <property type="match status" value="1"/>
</dbReference>
<feature type="domain" description="6-phosphogluconate dehydrogenase NADP-binding" evidence="7">
    <location>
        <begin position="34"/>
        <end position="193"/>
    </location>
</feature>
<dbReference type="GO" id="GO:0006574">
    <property type="term" value="P:L-valine catabolic process"/>
    <property type="evidence" value="ECO:0007669"/>
    <property type="project" value="UniProtKB-UniPathway"/>
</dbReference>
<protein>
    <recommendedName>
        <fullName evidence="6">3-hydroxyisobutyrate dehydrogenase</fullName>
        <shortName evidence="6">HIBADH</shortName>
        <ecNumber evidence="6">1.1.1.31</ecNumber>
    </recommendedName>
</protein>
<evidence type="ECO:0000256" key="5">
    <source>
        <dbReference type="PIRSR" id="PIRSR000103-1"/>
    </source>
</evidence>